<dbReference type="Proteomes" id="UP001524642">
    <property type="component" value="Unassembled WGS sequence"/>
</dbReference>
<evidence type="ECO:0000259" key="8">
    <source>
        <dbReference type="Pfam" id="PF16822"/>
    </source>
</evidence>
<evidence type="ECO:0000313" key="9">
    <source>
        <dbReference type="EMBL" id="MCR0982468.1"/>
    </source>
</evidence>
<organism evidence="9 10">
    <name type="scientific">Roseomonas populi</name>
    <dbReference type="NCBI Taxonomy" id="3121582"/>
    <lineage>
        <taxon>Bacteria</taxon>
        <taxon>Pseudomonadati</taxon>
        <taxon>Pseudomonadota</taxon>
        <taxon>Alphaproteobacteria</taxon>
        <taxon>Acetobacterales</taxon>
        <taxon>Roseomonadaceae</taxon>
        <taxon>Roseomonas</taxon>
    </lineage>
</organism>
<feature type="signal peptide" evidence="7">
    <location>
        <begin position="1"/>
        <end position="33"/>
    </location>
</feature>
<dbReference type="RefSeq" id="WP_257716136.1">
    <property type="nucleotide sequence ID" value="NZ_JANJOU010000007.1"/>
</dbReference>
<evidence type="ECO:0000256" key="7">
    <source>
        <dbReference type="SAM" id="SignalP"/>
    </source>
</evidence>
<keyword evidence="4 7" id="KW-0732">Signal</keyword>
<keyword evidence="3" id="KW-0808">Transferase</keyword>
<keyword evidence="10" id="KW-1185">Reference proteome</keyword>
<sequence length="329" mass="36193">MTTPEPQPTSGTARRSLLLGAAAATLAAPAVRAQAPGLVVAGTNGWLFTVWDKANDWPLENMRLANPLISQAIGIMRGAGIQMSILLIPSKTVLYKQFLPPNVRFQADLDRRYGIAMEEFRRAGAIVPDIQATFRARQSAVQLWFKTDSHWTPMAAEIAAVEMAKAVGPTLPPSSRPGTQVTTLINRQLPRGDLVRLLPQGQRDAYGMEPYQVREIASSGSQNDLIADDTADVALIGNSYVEPRYLFQPILSNQLMRPVSLFWKPNNVGPWATILQYLSSDLFKQQRPKVIIWTHLELDLIAGPSSGGWSQNAMPPERFISELRRGVGA</sequence>
<gene>
    <name evidence="9" type="ORF">NRP21_10440</name>
</gene>
<dbReference type="EMBL" id="JANJOU010000007">
    <property type="protein sequence ID" value="MCR0982468.1"/>
    <property type="molecule type" value="Genomic_DNA"/>
</dbReference>
<evidence type="ECO:0000256" key="5">
    <source>
        <dbReference type="ARBA" id="ARBA00022764"/>
    </source>
</evidence>
<evidence type="ECO:0000256" key="1">
    <source>
        <dbReference type="ARBA" id="ARBA00004418"/>
    </source>
</evidence>
<feature type="domain" description="AlgX/AlgJ SGNH hydrolase-like" evidence="8">
    <location>
        <begin position="39"/>
        <end position="293"/>
    </location>
</feature>
<evidence type="ECO:0000256" key="6">
    <source>
        <dbReference type="ARBA" id="ARBA00022841"/>
    </source>
</evidence>
<dbReference type="PROSITE" id="PS51318">
    <property type="entry name" value="TAT"/>
    <property type="match status" value="1"/>
</dbReference>
<keyword evidence="5" id="KW-0574">Periplasm</keyword>
<proteinExistence type="predicted"/>
<comment type="caution">
    <text evidence="9">The sequence shown here is derived from an EMBL/GenBank/DDBJ whole genome shotgun (WGS) entry which is preliminary data.</text>
</comment>
<evidence type="ECO:0000256" key="4">
    <source>
        <dbReference type="ARBA" id="ARBA00022729"/>
    </source>
</evidence>
<evidence type="ECO:0000313" key="10">
    <source>
        <dbReference type="Proteomes" id="UP001524642"/>
    </source>
</evidence>
<dbReference type="Pfam" id="PF16822">
    <property type="entry name" value="ALGX"/>
    <property type="match status" value="1"/>
</dbReference>
<feature type="chain" id="PRO_5046113658" description="AlgX/AlgJ SGNH hydrolase-like domain-containing protein" evidence="7">
    <location>
        <begin position="34"/>
        <end position="329"/>
    </location>
</feature>
<protein>
    <recommendedName>
        <fullName evidence="8">AlgX/AlgJ SGNH hydrolase-like domain-containing protein</fullName>
    </recommendedName>
</protein>
<comment type="pathway">
    <text evidence="2">Glycan biosynthesis; alginate biosynthesis.</text>
</comment>
<dbReference type="InterPro" id="IPR031811">
    <property type="entry name" value="ALGX/ALGJ_SGNH-like"/>
</dbReference>
<keyword evidence="6" id="KW-0016">Alginate biosynthesis</keyword>
<accession>A0ABT1X2X7</accession>
<dbReference type="InterPro" id="IPR006311">
    <property type="entry name" value="TAT_signal"/>
</dbReference>
<name>A0ABT1X2X7_9PROT</name>
<comment type="subcellular location">
    <subcellularLocation>
        <location evidence="1">Periplasm</location>
    </subcellularLocation>
</comment>
<reference evidence="9 10" key="1">
    <citation type="submission" date="2022-06" db="EMBL/GenBank/DDBJ databases">
        <title>Roseomonas CN29.</title>
        <authorList>
            <person name="Cheng Y."/>
            <person name="He X."/>
        </authorList>
    </citation>
    <scope>NUCLEOTIDE SEQUENCE [LARGE SCALE GENOMIC DNA]</scope>
    <source>
        <strain evidence="9 10">CN29</strain>
    </source>
</reference>
<evidence type="ECO:0000256" key="3">
    <source>
        <dbReference type="ARBA" id="ARBA00022679"/>
    </source>
</evidence>
<evidence type="ECO:0000256" key="2">
    <source>
        <dbReference type="ARBA" id="ARBA00005182"/>
    </source>
</evidence>